<name>A0A4U1GC40_9SPHI</name>
<keyword evidence="1 2" id="KW-0238">DNA-binding</keyword>
<proteinExistence type="predicted"/>
<evidence type="ECO:0000256" key="2">
    <source>
        <dbReference type="PIRNR" id="PIRNR002070"/>
    </source>
</evidence>
<comment type="caution">
    <text evidence="5">The sequence shown here is derived from an EMBL/GenBank/DDBJ whole genome shotgun (WGS) entry which is preliminary data.</text>
</comment>
<dbReference type="GO" id="GO:0009295">
    <property type="term" value="C:nucleoid"/>
    <property type="evidence" value="ECO:0007669"/>
    <property type="project" value="TreeGrafter"/>
</dbReference>
<organism evidence="5 6">
    <name type="scientific">Pedobacter hiemivivus</name>
    <dbReference type="NCBI Taxonomy" id="2530454"/>
    <lineage>
        <taxon>Bacteria</taxon>
        <taxon>Pseudomonadati</taxon>
        <taxon>Bacteroidota</taxon>
        <taxon>Sphingobacteriia</taxon>
        <taxon>Sphingobacteriales</taxon>
        <taxon>Sphingobacteriaceae</taxon>
        <taxon>Pedobacter</taxon>
    </lineage>
</organism>
<dbReference type="GO" id="GO:0003697">
    <property type="term" value="F:single-stranded DNA binding"/>
    <property type="evidence" value="ECO:0007669"/>
    <property type="project" value="InterPro"/>
</dbReference>
<dbReference type="InterPro" id="IPR011344">
    <property type="entry name" value="ssDNA-bd"/>
</dbReference>
<evidence type="ECO:0000313" key="6">
    <source>
        <dbReference type="Proteomes" id="UP000309594"/>
    </source>
</evidence>
<protein>
    <recommendedName>
        <fullName evidence="2 3">Single-stranded DNA-binding protein</fullName>
    </recommendedName>
</protein>
<dbReference type="NCBIfam" id="TIGR00621">
    <property type="entry name" value="ssb"/>
    <property type="match status" value="1"/>
</dbReference>
<accession>A0A4U1GC40</accession>
<sequence>MEKVRNSVRLTGFAGTDPVIINFANEKRMARLSIAVNEVYKNSQGVSVNQTQWFSLIFWNKRVELVEKAVRKGTRFSIEGKLNMQSYKDKAGDLRYSTEVVVSAIELDVLEIKRKKEDKMEEEKERESKVEIEKKVEA</sequence>
<dbReference type="PANTHER" id="PTHR10302:SF0">
    <property type="entry name" value="SINGLE-STRANDED DNA-BINDING PROTEIN, MITOCHONDRIAL"/>
    <property type="match status" value="1"/>
</dbReference>
<dbReference type="PIRSF" id="PIRSF002070">
    <property type="entry name" value="SSB"/>
    <property type="match status" value="1"/>
</dbReference>
<evidence type="ECO:0000256" key="3">
    <source>
        <dbReference type="RuleBase" id="RU000524"/>
    </source>
</evidence>
<dbReference type="GO" id="GO:0006260">
    <property type="term" value="P:DNA replication"/>
    <property type="evidence" value="ECO:0007669"/>
    <property type="project" value="InterPro"/>
</dbReference>
<gene>
    <name evidence="5" type="ORF">FBD94_11860</name>
</gene>
<dbReference type="EMBL" id="SWDX01000004">
    <property type="protein sequence ID" value="TKC61234.1"/>
    <property type="molecule type" value="Genomic_DNA"/>
</dbReference>
<dbReference type="SUPFAM" id="SSF50249">
    <property type="entry name" value="Nucleic acid-binding proteins"/>
    <property type="match status" value="1"/>
</dbReference>
<reference evidence="5 6" key="1">
    <citation type="submission" date="2019-04" db="EMBL/GenBank/DDBJ databases">
        <title>Pedobacter sp. RP-1-16 sp. nov., isolated from Arctic soil.</title>
        <authorList>
            <person name="Dahal R.H."/>
            <person name="Kim D.-U."/>
        </authorList>
    </citation>
    <scope>NUCLEOTIDE SEQUENCE [LARGE SCALE GENOMIC DNA]</scope>
    <source>
        <strain evidence="5 6">RP-1-16</strain>
    </source>
</reference>
<evidence type="ECO:0000313" key="5">
    <source>
        <dbReference type="EMBL" id="TKC61234.1"/>
    </source>
</evidence>
<dbReference type="InterPro" id="IPR012340">
    <property type="entry name" value="NA-bd_OB-fold"/>
</dbReference>
<dbReference type="AlphaFoldDB" id="A0A4U1GC40"/>
<dbReference type="RefSeq" id="WP_136880334.1">
    <property type="nucleotide sequence ID" value="NZ_SWDX01000004.1"/>
</dbReference>
<dbReference type="PANTHER" id="PTHR10302">
    <property type="entry name" value="SINGLE-STRANDED DNA-BINDING PROTEIN"/>
    <property type="match status" value="1"/>
</dbReference>
<dbReference type="Proteomes" id="UP000309594">
    <property type="component" value="Unassembled WGS sequence"/>
</dbReference>
<dbReference type="PROSITE" id="PS50935">
    <property type="entry name" value="SSB"/>
    <property type="match status" value="1"/>
</dbReference>
<evidence type="ECO:0000256" key="4">
    <source>
        <dbReference type="SAM" id="MobiDB-lite"/>
    </source>
</evidence>
<dbReference type="CDD" id="cd04496">
    <property type="entry name" value="SSB_OBF"/>
    <property type="match status" value="1"/>
</dbReference>
<dbReference type="InterPro" id="IPR000424">
    <property type="entry name" value="Primosome_PriB/ssb"/>
</dbReference>
<evidence type="ECO:0000256" key="1">
    <source>
        <dbReference type="ARBA" id="ARBA00023125"/>
    </source>
</evidence>
<dbReference type="Gene3D" id="2.40.50.140">
    <property type="entry name" value="Nucleic acid-binding proteins"/>
    <property type="match status" value="1"/>
</dbReference>
<feature type="region of interest" description="Disordered" evidence="4">
    <location>
        <begin position="117"/>
        <end position="138"/>
    </location>
</feature>
<dbReference type="Pfam" id="PF00436">
    <property type="entry name" value="SSB"/>
    <property type="match status" value="1"/>
</dbReference>